<evidence type="ECO:0000313" key="4">
    <source>
        <dbReference type="Proteomes" id="UP001142648"/>
    </source>
</evidence>
<evidence type="ECO:0000313" key="3">
    <source>
        <dbReference type="EMBL" id="MCT2557465.1"/>
    </source>
</evidence>
<dbReference type="PANTHER" id="PTHR34597">
    <property type="entry name" value="SLR1661 PROTEIN"/>
    <property type="match status" value="1"/>
</dbReference>
<dbReference type="InterPro" id="IPR005565">
    <property type="entry name" value="Hemolysn_activator_HlyB_C"/>
</dbReference>
<name>A0A9X2VY65_9SPHN</name>
<organism evidence="3 4">
    <name type="scientific">Tsuneonella litorea</name>
    <dbReference type="NCBI Taxonomy" id="2976475"/>
    <lineage>
        <taxon>Bacteria</taxon>
        <taxon>Pseudomonadati</taxon>
        <taxon>Pseudomonadota</taxon>
        <taxon>Alphaproteobacteria</taxon>
        <taxon>Sphingomonadales</taxon>
        <taxon>Erythrobacteraceae</taxon>
        <taxon>Tsuneonella</taxon>
    </lineage>
</organism>
<dbReference type="GO" id="GO:0098046">
    <property type="term" value="C:type V protein secretion system complex"/>
    <property type="evidence" value="ECO:0007669"/>
    <property type="project" value="TreeGrafter"/>
</dbReference>
<accession>A0A9X2VY65</accession>
<keyword evidence="4" id="KW-1185">Reference proteome</keyword>
<dbReference type="AlphaFoldDB" id="A0A9X2VY65"/>
<dbReference type="PANTHER" id="PTHR34597:SF6">
    <property type="entry name" value="BLR6126 PROTEIN"/>
    <property type="match status" value="1"/>
</dbReference>
<dbReference type="Gene3D" id="2.40.160.50">
    <property type="entry name" value="membrane protein fhac: a member of the omp85/tpsb transporter family"/>
    <property type="match status" value="1"/>
</dbReference>
<sequence>MTTKVTDARPAGRPPCDEERGMEASARSRARARRAKGIGPALGTALVLFPALASAQVTAPSRDDLSVGRDAPPPASRLSVEDGIERGPCPLAEPAFAGGMVTFSSVEFTGLPGVPPGELAPSWQRYAGREVPITALCDVRDRAATELRRQGFLAAVQIPPQRIEKNGTVRMDVLAARLVELQVRGDAGGAEKLIEEHLEPLTGEPYFNTRDAERNLLLLRDLPGYDARLTLRSAQRAPGEVIGDIVVDRVPVELVVGAQNMGSRATGREGLFAEIAFNGLLGLGDRTTASIYNTVQLDEQRIIRLGHELALGAGGLRAGGSVLFGRSEPDIAGGGFLSRTFAAGVYLRGVLARRQANSAFLTGGIEKVDQELTFGGVQLSNDELAIAYARLDHVALDPASLSGTGGYTPGDPRWRALSTLELRKGLGILGASTGCATVANCLPPNIPISNTLADPRSLVVRFEGQYEYRPVPRVTLAMAPLAQWCDGPLLAYEQASLGNYTIGRGLDPGVALGDRVLGSSFELRFGSRVPRGDLSLAIEPFAFVDWARAWLDDGGVNPDPRGVLTAGAGVRGRWKDRFDFGLTFAAPLRRAGYQTERSDPRLLFTLTARLLPWGDF</sequence>
<feature type="region of interest" description="Disordered" evidence="1">
    <location>
        <begin position="59"/>
        <end position="84"/>
    </location>
</feature>
<dbReference type="InterPro" id="IPR051544">
    <property type="entry name" value="TPS_OM_transporter"/>
</dbReference>
<dbReference type="EMBL" id="JAOAMV010000001">
    <property type="protein sequence ID" value="MCT2557465.1"/>
    <property type="molecule type" value="Genomic_DNA"/>
</dbReference>
<reference evidence="3" key="1">
    <citation type="submission" date="2022-09" db="EMBL/GenBank/DDBJ databases">
        <title>The genome sequence of Tsuneonella sp. YG55.</title>
        <authorList>
            <person name="Liu Y."/>
        </authorList>
    </citation>
    <scope>NUCLEOTIDE SEQUENCE</scope>
    <source>
        <strain evidence="3">YG55</strain>
    </source>
</reference>
<protein>
    <submittedName>
        <fullName evidence="3">ShlB/FhaC/HecB family hemolysin secretion/activation protein</fullName>
    </submittedName>
</protein>
<evidence type="ECO:0000259" key="2">
    <source>
        <dbReference type="Pfam" id="PF03865"/>
    </source>
</evidence>
<dbReference type="Proteomes" id="UP001142648">
    <property type="component" value="Unassembled WGS sequence"/>
</dbReference>
<dbReference type="RefSeq" id="WP_259960244.1">
    <property type="nucleotide sequence ID" value="NZ_JAOAMV010000001.1"/>
</dbReference>
<dbReference type="GO" id="GO:0046819">
    <property type="term" value="P:protein secretion by the type V secretion system"/>
    <property type="evidence" value="ECO:0007669"/>
    <property type="project" value="TreeGrafter"/>
</dbReference>
<feature type="region of interest" description="Disordered" evidence="1">
    <location>
        <begin position="1"/>
        <end position="32"/>
    </location>
</feature>
<dbReference type="Pfam" id="PF03865">
    <property type="entry name" value="ShlB"/>
    <property type="match status" value="1"/>
</dbReference>
<evidence type="ECO:0000256" key="1">
    <source>
        <dbReference type="SAM" id="MobiDB-lite"/>
    </source>
</evidence>
<proteinExistence type="predicted"/>
<feature type="domain" description="Haemolysin activator HlyB C-terminal" evidence="2">
    <location>
        <begin position="249"/>
        <end position="571"/>
    </location>
</feature>
<dbReference type="GO" id="GO:0008320">
    <property type="term" value="F:protein transmembrane transporter activity"/>
    <property type="evidence" value="ECO:0007669"/>
    <property type="project" value="TreeGrafter"/>
</dbReference>
<comment type="caution">
    <text evidence="3">The sequence shown here is derived from an EMBL/GenBank/DDBJ whole genome shotgun (WGS) entry which is preliminary data.</text>
</comment>
<gene>
    <name evidence="3" type="ORF">N0B51_00575</name>
</gene>